<feature type="chain" id="PRO_5035795844" evidence="2">
    <location>
        <begin position="21"/>
        <end position="282"/>
    </location>
</feature>
<accession>A0A8S1D0A2</accession>
<feature type="compositionally biased region" description="Low complexity" evidence="1">
    <location>
        <begin position="120"/>
        <end position="136"/>
    </location>
</feature>
<keyword evidence="4" id="KW-1185">Reference proteome</keyword>
<evidence type="ECO:0000313" key="3">
    <source>
        <dbReference type="EMBL" id="CAB3375586.1"/>
    </source>
</evidence>
<feature type="compositionally biased region" description="Low complexity" evidence="1">
    <location>
        <begin position="234"/>
        <end position="258"/>
    </location>
</feature>
<feature type="compositionally biased region" description="Basic and acidic residues" evidence="1">
    <location>
        <begin position="199"/>
        <end position="208"/>
    </location>
</feature>
<gene>
    <name evidence="3" type="ORF">CLODIP_2_CD14952</name>
</gene>
<feature type="compositionally biased region" description="Low complexity" evidence="1">
    <location>
        <begin position="92"/>
        <end position="109"/>
    </location>
</feature>
<evidence type="ECO:0000313" key="4">
    <source>
        <dbReference type="Proteomes" id="UP000494165"/>
    </source>
</evidence>
<dbReference type="Proteomes" id="UP000494165">
    <property type="component" value="Unassembled WGS sequence"/>
</dbReference>
<sequence>MGIIKVTVLCVLLASGLVHGQDYPEDSPADVASPDEASEGEDPAAGGGVASSPGGNAPGAPEIGGVVGSAPAKPPAKGGNSNPAVPQGPISNNNNLPLANKQNNKPGKNQGVGGGKNKNKQLGKNSKNQQPPANNKNKAHQKVSPAQKASKNNAGKHGGNIPSNGVKNKKTAAQKKLKKQVNKKNKNKNAHPAQPGAKNPEKPVDTSKSKNPGTAGAGSPGGAASAGGAGSSGGDASAGPPGASDPAGAGEPPAASDPVSDVNVEVASAQDPPAAGGDYQPY</sequence>
<feature type="signal peptide" evidence="2">
    <location>
        <begin position="1"/>
        <end position="20"/>
    </location>
</feature>
<evidence type="ECO:0000256" key="2">
    <source>
        <dbReference type="SAM" id="SignalP"/>
    </source>
</evidence>
<dbReference type="EMBL" id="CADEPI010000114">
    <property type="protein sequence ID" value="CAB3375586.1"/>
    <property type="molecule type" value="Genomic_DNA"/>
</dbReference>
<feature type="region of interest" description="Disordered" evidence="1">
    <location>
        <begin position="19"/>
        <end position="282"/>
    </location>
</feature>
<protein>
    <submittedName>
        <fullName evidence="3">Uncharacterized protein</fullName>
    </submittedName>
</protein>
<evidence type="ECO:0000256" key="1">
    <source>
        <dbReference type="SAM" id="MobiDB-lite"/>
    </source>
</evidence>
<comment type="caution">
    <text evidence="3">The sequence shown here is derived from an EMBL/GenBank/DDBJ whole genome shotgun (WGS) entry which is preliminary data.</text>
</comment>
<keyword evidence="2" id="KW-0732">Signal</keyword>
<organism evidence="3 4">
    <name type="scientific">Cloeon dipterum</name>
    <dbReference type="NCBI Taxonomy" id="197152"/>
    <lineage>
        <taxon>Eukaryota</taxon>
        <taxon>Metazoa</taxon>
        <taxon>Ecdysozoa</taxon>
        <taxon>Arthropoda</taxon>
        <taxon>Hexapoda</taxon>
        <taxon>Insecta</taxon>
        <taxon>Pterygota</taxon>
        <taxon>Palaeoptera</taxon>
        <taxon>Ephemeroptera</taxon>
        <taxon>Pisciforma</taxon>
        <taxon>Baetidae</taxon>
        <taxon>Cloeon</taxon>
    </lineage>
</organism>
<feature type="compositionally biased region" description="Basic residues" evidence="1">
    <location>
        <begin position="167"/>
        <end position="189"/>
    </location>
</feature>
<reference evidence="3 4" key="1">
    <citation type="submission" date="2020-04" db="EMBL/GenBank/DDBJ databases">
        <authorList>
            <person name="Alioto T."/>
            <person name="Alioto T."/>
            <person name="Gomez Garrido J."/>
        </authorList>
    </citation>
    <scope>NUCLEOTIDE SEQUENCE [LARGE SCALE GENOMIC DNA]</scope>
</reference>
<dbReference type="AlphaFoldDB" id="A0A8S1D0A2"/>
<name>A0A8S1D0A2_9INSE</name>
<proteinExistence type="predicted"/>
<feature type="compositionally biased region" description="Gly residues" evidence="1">
    <location>
        <begin position="215"/>
        <end position="233"/>
    </location>
</feature>
<feature type="compositionally biased region" description="Low complexity" evidence="1">
    <location>
        <begin position="50"/>
        <end position="61"/>
    </location>
</feature>